<dbReference type="OrthoDB" id="414945at2759"/>
<keyword evidence="3" id="KW-1185">Reference proteome</keyword>
<dbReference type="STRING" id="3827.A0A3Q7XJC8"/>
<feature type="chain" id="PRO_5018754688" evidence="1">
    <location>
        <begin position="24"/>
        <end position="340"/>
    </location>
</feature>
<reference evidence="4" key="1">
    <citation type="submission" date="2025-08" db="UniProtKB">
        <authorList>
            <consortium name="RefSeq"/>
        </authorList>
    </citation>
    <scope>IDENTIFICATION</scope>
    <source>
        <tissue evidence="4">Etiolated seedlings</tissue>
    </source>
</reference>
<gene>
    <name evidence="4" type="primary">LOC113784530</name>
</gene>
<dbReference type="InterPro" id="IPR043502">
    <property type="entry name" value="DNA/RNA_pol_sf"/>
</dbReference>
<sequence>MFTCSTFVGFTVILVYVDDLLLAGDNLAEINSVKTSLQTIFSIKDLGVLKYFLGFEIARTKRGISLCQRKYSLGILEDTGLLGSKLCSTPMDPNLKLSITYGQPLSNVTIFRQLIDKLLYLTNTRPNISFSVNMLSQFLSAPTDIHLNVALRILRFIKNSPRKGLFFPANSSFSIKGFCDSDWGACSDTRRFTTGFCFFLGSSLISWKSKKQPTVSRSSSEAEYRALAQATCEAQWLLFLLCDFHSIHPKLVVIYCDNKSALHIASNPVFHERTKHIEMDCHVVRDKIQAGILHLMPTSTADQTADLFTKALHHFPYFRLLFKLGMLDIHSSLKGTIRHT</sequence>
<evidence type="ECO:0000259" key="2">
    <source>
        <dbReference type="Pfam" id="PF07727"/>
    </source>
</evidence>
<dbReference type="Proteomes" id="UP000087171">
    <property type="component" value="Unplaced"/>
</dbReference>
<dbReference type="Pfam" id="PF07727">
    <property type="entry name" value="RVT_2"/>
    <property type="match status" value="1"/>
</dbReference>
<proteinExistence type="predicted"/>
<evidence type="ECO:0000313" key="4">
    <source>
        <dbReference type="RefSeq" id="XP_027186543.1"/>
    </source>
</evidence>
<dbReference type="AlphaFoldDB" id="A0A3Q7XJC8"/>
<dbReference type="RefSeq" id="XP_027186543.1">
    <property type="nucleotide sequence ID" value="XM_027330742.1"/>
</dbReference>
<protein>
    <submittedName>
        <fullName evidence="4">Uncharacterized protein LOC113784530</fullName>
    </submittedName>
</protein>
<evidence type="ECO:0000313" key="3">
    <source>
        <dbReference type="Proteomes" id="UP000087171"/>
    </source>
</evidence>
<dbReference type="SUPFAM" id="SSF56672">
    <property type="entry name" value="DNA/RNA polymerases"/>
    <property type="match status" value="1"/>
</dbReference>
<feature type="signal peptide" evidence="1">
    <location>
        <begin position="1"/>
        <end position="23"/>
    </location>
</feature>
<feature type="domain" description="Reverse transcriptase Ty1/copia-type" evidence="2">
    <location>
        <begin position="12"/>
        <end position="91"/>
    </location>
</feature>
<dbReference type="PaxDb" id="3827-XP_004515088.1"/>
<dbReference type="CDD" id="cd09272">
    <property type="entry name" value="RNase_HI_RT_Ty1"/>
    <property type="match status" value="1"/>
</dbReference>
<dbReference type="InterPro" id="IPR013103">
    <property type="entry name" value="RVT_2"/>
</dbReference>
<dbReference type="PANTHER" id="PTHR11439:SF494">
    <property type="entry name" value="CYSTEINE-RICH RLK (RECEPTOR-LIKE PROTEIN KINASE) 8"/>
    <property type="match status" value="1"/>
</dbReference>
<name>A0A3Q7XJC8_CICAR</name>
<evidence type="ECO:0000256" key="1">
    <source>
        <dbReference type="SAM" id="SignalP"/>
    </source>
</evidence>
<accession>A0A3Q7XJC8</accession>
<keyword evidence="1" id="KW-0732">Signal</keyword>
<dbReference type="PANTHER" id="PTHR11439">
    <property type="entry name" value="GAG-POL-RELATED RETROTRANSPOSON"/>
    <property type="match status" value="1"/>
</dbReference>
<organism evidence="3 4">
    <name type="scientific">Cicer arietinum</name>
    <name type="common">Chickpea</name>
    <name type="synonym">Garbanzo</name>
    <dbReference type="NCBI Taxonomy" id="3827"/>
    <lineage>
        <taxon>Eukaryota</taxon>
        <taxon>Viridiplantae</taxon>
        <taxon>Streptophyta</taxon>
        <taxon>Embryophyta</taxon>
        <taxon>Tracheophyta</taxon>
        <taxon>Spermatophyta</taxon>
        <taxon>Magnoliopsida</taxon>
        <taxon>eudicotyledons</taxon>
        <taxon>Gunneridae</taxon>
        <taxon>Pentapetalae</taxon>
        <taxon>rosids</taxon>
        <taxon>fabids</taxon>
        <taxon>Fabales</taxon>
        <taxon>Fabaceae</taxon>
        <taxon>Papilionoideae</taxon>
        <taxon>50 kb inversion clade</taxon>
        <taxon>NPAAA clade</taxon>
        <taxon>Hologalegina</taxon>
        <taxon>IRL clade</taxon>
        <taxon>Cicereae</taxon>
        <taxon>Cicer</taxon>
    </lineage>
</organism>